<reference evidence="1" key="1">
    <citation type="journal article" date="2015" name="Nature">
        <title>Complex archaea that bridge the gap between prokaryotes and eukaryotes.</title>
        <authorList>
            <person name="Spang A."/>
            <person name="Saw J.H."/>
            <person name="Jorgensen S.L."/>
            <person name="Zaremba-Niedzwiedzka K."/>
            <person name="Martijn J."/>
            <person name="Lind A.E."/>
            <person name="van Eijk R."/>
            <person name="Schleper C."/>
            <person name="Guy L."/>
            <person name="Ettema T.J."/>
        </authorList>
    </citation>
    <scope>NUCLEOTIDE SEQUENCE</scope>
</reference>
<dbReference type="AlphaFoldDB" id="A0A0F9JRG9"/>
<name>A0A0F9JRG9_9ZZZZ</name>
<accession>A0A0F9JRG9</accession>
<protein>
    <recommendedName>
        <fullName evidence="2">Transposase DDE domain-containing protein</fullName>
    </recommendedName>
</protein>
<gene>
    <name evidence="1" type="ORF">LCGC14_1422350</name>
</gene>
<sequence>MLQSMSYNRRGKGFETFSANLCSQSVLIYSKTRFIINSCKLPKRQVEGFRKLLKRLIIVSKTVLYRQLFNIKASITYNDQFN</sequence>
<evidence type="ECO:0008006" key="2">
    <source>
        <dbReference type="Google" id="ProtNLM"/>
    </source>
</evidence>
<proteinExistence type="predicted"/>
<organism evidence="1">
    <name type="scientific">marine sediment metagenome</name>
    <dbReference type="NCBI Taxonomy" id="412755"/>
    <lineage>
        <taxon>unclassified sequences</taxon>
        <taxon>metagenomes</taxon>
        <taxon>ecological metagenomes</taxon>
    </lineage>
</organism>
<dbReference type="EMBL" id="LAZR01009505">
    <property type="protein sequence ID" value="KKM72253.1"/>
    <property type="molecule type" value="Genomic_DNA"/>
</dbReference>
<evidence type="ECO:0000313" key="1">
    <source>
        <dbReference type="EMBL" id="KKM72253.1"/>
    </source>
</evidence>
<comment type="caution">
    <text evidence="1">The sequence shown here is derived from an EMBL/GenBank/DDBJ whole genome shotgun (WGS) entry which is preliminary data.</text>
</comment>